<organism evidence="1 2">
    <name type="scientific">Pelusios castaneus</name>
    <name type="common">West African mud turtle</name>
    <dbReference type="NCBI Taxonomy" id="367368"/>
    <lineage>
        <taxon>Eukaryota</taxon>
        <taxon>Metazoa</taxon>
        <taxon>Chordata</taxon>
        <taxon>Craniata</taxon>
        <taxon>Vertebrata</taxon>
        <taxon>Euteleostomi</taxon>
        <taxon>Archelosauria</taxon>
        <taxon>Testudinata</taxon>
        <taxon>Testudines</taxon>
        <taxon>Pleurodira</taxon>
        <taxon>Pelomedusidae</taxon>
        <taxon>Pelusios</taxon>
    </lineage>
</organism>
<evidence type="ECO:0000313" key="2">
    <source>
        <dbReference type="Proteomes" id="UP000694393"/>
    </source>
</evidence>
<dbReference type="Ensembl" id="ENSPCET00000016737.1">
    <property type="protein sequence ID" value="ENSPCEP00000016169.1"/>
    <property type="gene ID" value="ENSPCEG00000012722.1"/>
</dbReference>
<accession>A0A8C8S878</accession>
<evidence type="ECO:0000313" key="1">
    <source>
        <dbReference type="Ensembl" id="ENSPCEP00000016169.1"/>
    </source>
</evidence>
<dbReference type="AlphaFoldDB" id="A0A8C8S878"/>
<sequence>GADDQNTELRGLDFGDLCSIPYSATNCLCDLRKSLSRSRPQFSVCKMEIKNFFTVIQAWYFCSICLNKIPRITTPCEQSTPSEFQPIWNTTE</sequence>
<name>A0A8C8S878_9SAUR</name>
<keyword evidence="2" id="KW-1185">Reference proteome</keyword>
<reference evidence="1" key="1">
    <citation type="submission" date="2025-08" db="UniProtKB">
        <authorList>
            <consortium name="Ensembl"/>
        </authorList>
    </citation>
    <scope>IDENTIFICATION</scope>
</reference>
<reference evidence="1" key="2">
    <citation type="submission" date="2025-09" db="UniProtKB">
        <authorList>
            <consortium name="Ensembl"/>
        </authorList>
    </citation>
    <scope>IDENTIFICATION</scope>
</reference>
<proteinExistence type="predicted"/>
<protein>
    <submittedName>
        <fullName evidence="1">Uncharacterized protein</fullName>
    </submittedName>
</protein>
<dbReference type="Proteomes" id="UP000694393">
    <property type="component" value="Unplaced"/>
</dbReference>